<dbReference type="EMBL" id="CAEX01002685">
    <property type="protein sequence ID" value="CCD19137.1"/>
    <property type="molecule type" value="Genomic_DNA"/>
</dbReference>
<proteinExistence type="predicted"/>
<protein>
    <recommendedName>
        <fullName evidence="5">Trypanosome variant surface glycoprotein A-type N-terminal domain-containing protein</fullName>
    </recommendedName>
</protein>
<evidence type="ECO:0000313" key="4">
    <source>
        <dbReference type="Proteomes" id="UP000009027"/>
    </source>
</evidence>
<name>F9WNL8_TRYVY</name>
<evidence type="ECO:0000256" key="1">
    <source>
        <dbReference type="SAM" id="Coils"/>
    </source>
</evidence>
<keyword evidence="4" id="KW-1185">Reference proteome</keyword>
<dbReference type="VEuPathDB" id="TriTrypDB:TvY486_0018420"/>
<keyword evidence="2" id="KW-0732">Signal</keyword>
<organism evidence="3 4">
    <name type="scientific">Trypanosoma vivax (strain Y486)</name>
    <dbReference type="NCBI Taxonomy" id="1055687"/>
    <lineage>
        <taxon>Eukaryota</taxon>
        <taxon>Discoba</taxon>
        <taxon>Euglenozoa</taxon>
        <taxon>Kinetoplastea</taxon>
        <taxon>Metakinetoplastina</taxon>
        <taxon>Trypanosomatida</taxon>
        <taxon>Trypanosomatidae</taxon>
        <taxon>Trypanosoma</taxon>
        <taxon>Duttonella</taxon>
    </lineage>
</organism>
<dbReference type="AlphaFoldDB" id="F9WNL8"/>
<evidence type="ECO:0000256" key="2">
    <source>
        <dbReference type="SAM" id="SignalP"/>
    </source>
</evidence>
<feature type="signal peptide" evidence="2">
    <location>
        <begin position="1"/>
        <end position="19"/>
    </location>
</feature>
<accession>F9WNL8</accession>
<keyword evidence="1" id="KW-0175">Coiled coil</keyword>
<reference evidence="3 4" key="1">
    <citation type="journal article" date="2012" name="Proc. Natl. Acad. Sci. U.S.A.">
        <title>Antigenic diversity is generated by distinct evolutionary mechanisms in African trypanosome species.</title>
        <authorList>
            <person name="Jackson A.P."/>
            <person name="Berry A."/>
            <person name="Aslett M."/>
            <person name="Allison H.C."/>
            <person name="Burton P."/>
            <person name="Vavrova-Anderson J."/>
            <person name="Brown R."/>
            <person name="Browne H."/>
            <person name="Corton N."/>
            <person name="Hauser H."/>
            <person name="Gamble J."/>
            <person name="Gilderthorp R."/>
            <person name="Marcello L."/>
            <person name="McQuillan J."/>
            <person name="Otto T.D."/>
            <person name="Quail M.A."/>
            <person name="Sanders M.J."/>
            <person name="van Tonder A."/>
            <person name="Ginger M.L."/>
            <person name="Field M.C."/>
            <person name="Barry J.D."/>
            <person name="Hertz-Fowler C."/>
            <person name="Berriman M."/>
        </authorList>
    </citation>
    <scope>NUCLEOTIDE SEQUENCE</scope>
    <source>
        <strain evidence="3 4">Y486</strain>
    </source>
</reference>
<feature type="coiled-coil region" evidence="1">
    <location>
        <begin position="52"/>
        <end position="79"/>
    </location>
</feature>
<dbReference type="Proteomes" id="UP000009027">
    <property type="component" value="Unassembled WGS sequence"/>
</dbReference>
<feature type="chain" id="PRO_5003390621" description="Trypanosome variant surface glycoprotein A-type N-terminal domain-containing protein" evidence="2">
    <location>
        <begin position="20"/>
        <end position="381"/>
    </location>
</feature>
<gene>
    <name evidence="3" type="ORF">TvY486_0018420</name>
</gene>
<sequence length="381" mass="40176">MRSCVLVLCFLATFARCPAQAMAAAAVVGSNTVPALAVTDAIGLARGIASLGKSAETEAQTLEAEARKMEALLGTLVRNAGARGREVQRNGEPSDVCLERKTRLAACERLGELHAADNAPHNETARGEWERTWELEEAAERACSALEGVAIAKQNYALAKQEAHKAELGDKLLTSNNDSATKDVGWIANSAHQTALSSTNSGKLCLGATPAWLTKAGTFHTGNPCAATDADGSFSSSSQKRHTCKKITPKSTASLNTKGALVKNYDVLLATITPVRAPTISPVTYEHEVTATINMFRRLIRNIANTPTSNKVFGIGGATDTGTAALGSGNYGFSAYTDNTARGNKDTLWMAHQHAAAQALTQACTLYETGFSELCSCSQLV</sequence>
<evidence type="ECO:0000313" key="3">
    <source>
        <dbReference type="EMBL" id="CCD19137.1"/>
    </source>
</evidence>
<evidence type="ECO:0008006" key="5">
    <source>
        <dbReference type="Google" id="ProtNLM"/>
    </source>
</evidence>